<organism evidence="2 3">
    <name type="scientific">Pleurodeles waltl</name>
    <name type="common">Iberian ribbed newt</name>
    <dbReference type="NCBI Taxonomy" id="8319"/>
    <lineage>
        <taxon>Eukaryota</taxon>
        <taxon>Metazoa</taxon>
        <taxon>Chordata</taxon>
        <taxon>Craniata</taxon>
        <taxon>Vertebrata</taxon>
        <taxon>Euteleostomi</taxon>
        <taxon>Amphibia</taxon>
        <taxon>Batrachia</taxon>
        <taxon>Caudata</taxon>
        <taxon>Salamandroidea</taxon>
        <taxon>Salamandridae</taxon>
        <taxon>Pleurodelinae</taxon>
        <taxon>Pleurodeles</taxon>
    </lineage>
</organism>
<evidence type="ECO:0000313" key="2">
    <source>
        <dbReference type="EMBL" id="KAJ1216861.1"/>
    </source>
</evidence>
<feature type="region of interest" description="Disordered" evidence="1">
    <location>
        <begin position="1"/>
        <end position="24"/>
    </location>
</feature>
<name>A0AAV7WVE7_PLEWA</name>
<accession>A0AAV7WVE7</accession>
<dbReference type="EMBL" id="JANPWB010000001">
    <property type="protein sequence ID" value="KAJ1216861.1"/>
    <property type="molecule type" value="Genomic_DNA"/>
</dbReference>
<dbReference type="Proteomes" id="UP001066276">
    <property type="component" value="Chromosome 1_1"/>
</dbReference>
<reference evidence="2" key="1">
    <citation type="journal article" date="2022" name="bioRxiv">
        <title>Sequencing and chromosome-scale assembly of the giantPleurodeles waltlgenome.</title>
        <authorList>
            <person name="Brown T."/>
            <person name="Elewa A."/>
            <person name="Iarovenko S."/>
            <person name="Subramanian E."/>
            <person name="Araus A.J."/>
            <person name="Petzold A."/>
            <person name="Susuki M."/>
            <person name="Suzuki K.-i.T."/>
            <person name="Hayashi T."/>
            <person name="Toyoda A."/>
            <person name="Oliveira C."/>
            <person name="Osipova E."/>
            <person name="Leigh N.D."/>
            <person name="Simon A."/>
            <person name="Yun M.H."/>
        </authorList>
    </citation>
    <scope>NUCLEOTIDE SEQUENCE</scope>
    <source>
        <strain evidence="2">20211129_DDA</strain>
        <tissue evidence="2">Liver</tissue>
    </source>
</reference>
<evidence type="ECO:0000313" key="3">
    <source>
        <dbReference type="Proteomes" id="UP001066276"/>
    </source>
</evidence>
<comment type="caution">
    <text evidence="2">The sequence shown here is derived from an EMBL/GenBank/DDBJ whole genome shotgun (WGS) entry which is preliminary data.</text>
</comment>
<evidence type="ECO:0000256" key="1">
    <source>
        <dbReference type="SAM" id="MobiDB-lite"/>
    </source>
</evidence>
<keyword evidence="3" id="KW-1185">Reference proteome</keyword>
<proteinExistence type="predicted"/>
<gene>
    <name evidence="2" type="ORF">NDU88_004460</name>
</gene>
<dbReference type="AlphaFoldDB" id="A0AAV7WVE7"/>
<sequence length="109" mass="11284">METQGAPTHRRRAWSPRHRSPMYHSGFTTATAAHKKTGGRAVLTQGPSTADLSAGCGTGTGTRSLGLLGSPLGCAAERPERAEASTEIRRTSGTVATALRRGIVMPGIG</sequence>
<feature type="compositionally biased region" description="Basic residues" evidence="1">
    <location>
        <begin position="8"/>
        <end position="21"/>
    </location>
</feature>
<protein>
    <submittedName>
        <fullName evidence="2">Uncharacterized protein</fullName>
    </submittedName>
</protein>